<proteinExistence type="predicted"/>
<feature type="coiled-coil region" evidence="1">
    <location>
        <begin position="235"/>
        <end position="281"/>
    </location>
</feature>
<name>A0ABR8E1K9_9NOSO</name>
<keyword evidence="3" id="KW-1185">Reference proteome</keyword>
<feature type="coiled-coil region" evidence="1">
    <location>
        <begin position="127"/>
        <end position="195"/>
    </location>
</feature>
<evidence type="ECO:0000256" key="1">
    <source>
        <dbReference type="SAM" id="Coils"/>
    </source>
</evidence>
<comment type="caution">
    <text evidence="2">The sequence shown here is derived from an EMBL/GenBank/DDBJ whole genome shotgun (WGS) entry which is preliminary data.</text>
</comment>
<organism evidence="2 3">
    <name type="scientific">Nostoc flagelliforme FACHB-838</name>
    <dbReference type="NCBI Taxonomy" id="2692904"/>
    <lineage>
        <taxon>Bacteria</taxon>
        <taxon>Bacillati</taxon>
        <taxon>Cyanobacteriota</taxon>
        <taxon>Cyanophyceae</taxon>
        <taxon>Nostocales</taxon>
        <taxon>Nostocaceae</taxon>
        <taxon>Nostoc</taxon>
    </lineage>
</organism>
<reference evidence="2 3" key="1">
    <citation type="journal article" date="2020" name="ISME J.">
        <title>Comparative genomics reveals insights into cyanobacterial evolution and habitat adaptation.</title>
        <authorList>
            <person name="Chen M.Y."/>
            <person name="Teng W.K."/>
            <person name="Zhao L."/>
            <person name="Hu C.X."/>
            <person name="Zhou Y.K."/>
            <person name="Han B.P."/>
            <person name="Song L.R."/>
            <person name="Shu W.S."/>
        </authorList>
    </citation>
    <scope>NUCLEOTIDE SEQUENCE [LARGE SCALE GENOMIC DNA]</scope>
    <source>
        <strain evidence="2 3">FACHB-838</strain>
    </source>
</reference>
<dbReference type="Gene3D" id="1.20.120.20">
    <property type="entry name" value="Apolipoprotein"/>
    <property type="match status" value="1"/>
</dbReference>
<keyword evidence="1" id="KW-0175">Coiled coil</keyword>
<accession>A0ABR8E1K9</accession>
<dbReference type="Proteomes" id="UP000623440">
    <property type="component" value="Unassembled WGS sequence"/>
</dbReference>
<evidence type="ECO:0000313" key="3">
    <source>
        <dbReference type="Proteomes" id="UP000623440"/>
    </source>
</evidence>
<protein>
    <submittedName>
        <fullName evidence="2">Uncharacterized protein</fullName>
    </submittedName>
</protein>
<sequence>MIEDGEANEIKRDYLDILESLLKLIHAKAKAKGLDPTKDVHIYSSSSKVYQGTLGESPSKNLLTPTIVENLKKALSDPKNSQGAISIKIGNEKVFHIKNGEVLTDQLGLAPRTQKNEVVSNERIYSVEALQKQVAVLQSKLESQQKLVDSLKKNEQTPESLSELAAQVSEMGKSLEKQQQLIENTQKALSQVNERFLPQVQNTVLQNWVGSVERQVKKTAKNVFERVLDALTPEVTKLRKEIAQIKAAIEQQVTNRLDEVRENTDNVRDELNQQIGNLTQELRTQVDGVKNTVDQSLMGVKSAIDNTRTELRAAVEDVKGQAIEQSVKALLNILGKDNSDGSKSFKSRSFDFERLGDNVIVRAKNGEPVLTDGVLSPNVSDQQLQALDKVQSVVDMHHQIQQDSQQESQFRNMHR</sequence>
<dbReference type="EMBL" id="JACJSI010000165">
    <property type="protein sequence ID" value="MBD2534478.1"/>
    <property type="molecule type" value="Genomic_DNA"/>
</dbReference>
<dbReference type="SUPFAM" id="SSF47162">
    <property type="entry name" value="Apolipoprotein"/>
    <property type="match status" value="1"/>
</dbReference>
<dbReference type="RefSeq" id="WP_190945011.1">
    <property type="nucleotide sequence ID" value="NZ_JACJSI010000165.1"/>
</dbReference>
<gene>
    <name evidence="2" type="ORF">H6G97_35290</name>
</gene>
<evidence type="ECO:0000313" key="2">
    <source>
        <dbReference type="EMBL" id="MBD2534478.1"/>
    </source>
</evidence>